<evidence type="ECO:0000313" key="1">
    <source>
        <dbReference type="EMBL" id="SFC35743.1"/>
    </source>
</evidence>
<gene>
    <name evidence="1" type="ORF">SAMN05216167_101946</name>
</gene>
<proteinExistence type="predicted"/>
<dbReference type="Proteomes" id="UP000198598">
    <property type="component" value="Unassembled WGS sequence"/>
</dbReference>
<evidence type="ECO:0000313" key="2">
    <source>
        <dbReference type="Proteomes" id="UP000198598"/>
    </source>
</evidence>
<dbReference type="STRING" id="662367.SAMN05216167_101946"/>
<dbReference type="Gene3D" id="2.40.160.10">
    <property type="entry name" value="Porin"/>
    <property type="match status" value="1"/>
</dbReference>
<name>A0A1I1IPR8_9BACT</name>
<dbReference type="AlphaFoldDB" id="A0A1I1IPR8"/>
<sequence length="327" mass="36688">MLCSVHQSFAQRTQIRGFVDALTYYQGGKLNFGLGEQDLFITSELNERLSFLGETVFKYSADSPTLFDISIERIIMKYNYAGNHSVLIGKHHTPVNYWNDTYHHGRVFFPTIERPLVFSEGIIPLHTTGVSLQGQNLGNIRFGYDLMVGNGLGSSDLADNDKFKSVTAAMHIKPVDGLRLGASFYHDVISGGSILHNHAGGSPMIMSQVNQNLVTGSVAYFSKKYELLVESTMAMSKSDSLGMQNTIATYAYAGLKVTEKFIPYVRFDDIQYKNKEVYFSNNNAQSFIGGLRYELNYLAVLKLEYQYTKRQMSTDTDKLTLQLAIGF</sequence>
<evidence type="ECO:0008006" key="3">
    <source>
        <dbReference type="Google" id="ProtNLM"/>
    </source>
</evidence>
<protein>
    <recommendedName>
        <fullName evidence="3">Phosphate-selective porin O and P</fullName>
    </recommendedName>
</protein>
<dbReference type="InterPro" id="IPR023614">
    <property type="entry name" value="Porin_dom_sf"/>
</dbReference>
<dbReference type="EMBL" id="FOLQ01000001">
    <property type="protein sequence ID" value="SFC35743.1"/>
    <property type="molecule type" value="Genomic_DNA"/>
</dbReference>
<keyword evidence="2" id="KW-1185">Reference proteome</keyword>
<accession>A0A1I1IPR8</accession>
<organism evidence="1 2">
    <name type="scientific">Spirosoma endophyticum</name>
    <dbReference type="NCBI Taxonomy" id="662367"/>
    <lineage>
        <taxon>Bacteria</taxon>
        <taxon>Pseudomonadati</taxon>
        <taxon>Bacteroidota</taxon>
        <taxon>Cytophagia</taxon>
        <taxon>Cytophagales</taxon>
        <taxon>Cytophagaceae</taxon>
        <taxon>Spirosoma</taxon>
    </lineage>
</organism>
<dbReference type="SUPFAM" id="SSF56935">
    <property type="entry name" value="Porins"/>
    <property type="match status" value="1"/>
</dbReference>
<reference evidence="1 2" key="1">
    <citation type="submission" date="2016-10" db="EMBL/GenBank/DDBJ databases">
        <authorList>
            <person name="de Groot N.N."/>
        </authorList>
    </citation>
    <scope>NUCLEOTIDE SEQUENCE [LARGE SCALE GENOMIC DNA]</scope>
    <source>
        <strain evidence="1 2">DSM 26130</strain>
    </source>
</reference>